<organism evidence="2 3">
    <name type="scientific">Agromyces neolithicus</name>
    <dbReference type="NCBI Taxonomy" id="269420"/>
    <lineage>
        <taxon>Bacteria</taxon>
        <taxon>Bacillati</taxon>
        <taxon>Actinomycetota</taxon>
        <taxon>Actinomycetes</taxon>
        <taxon>Micrococcales</taxon>
        <taxon>Microbacteriaceae</taxon>
        <taxon>Agromyces</taxon>
    </lineage>
</organism>
<accession>A0ABN2LVZ8</accession>
<feature type="transmembrane region" description="Helical" evidence="1">
    <location>
        <begin position="12"/>
        <end position="28"/>
    </location>
</feature>
<sequence length="240" mass="25804">MNAASPHRVKLILLVATLAALVIAGLMLESARLERFMALMPTGPSADMATGVVAAVALGVAIWAIVRMASGARGRSRRRALESSVRGDVSSGIRTRMLVARLNELRVSEPHEIKLAARYSIVTDELGVAFWNGGRRPRRAMHFPWREVRNIRADSMIVGGSVVSVLVLRVRRGGTSVELPIILGAPRAGSYALSDAPFFAVVRSWKSMHRDALKAEGIEPPPITGAIPIIRSGQVYSPAG</sequence>
<reference evidence="2 3" key="1">
    <citation type="journal article" date="2019" name="Int. J. Syst. Evol. Microbiol.">
        <title>The Global Catalogue of Microorganisms (GCM) 10K type strain sequencing project: providing services to taxonomists for standard genome sequencing and annotation.</title>
        <authorList>
            <consortium name="The Broad Institute Genomics Platform"/>
            <consortium name="The Broad Institute Genome Sequencing Center for Infectious Disease"/>
            <person name="Wu L."/>
            <person name="Ma J."/>
        </authorList>
    </citation>
    <scope>NUCLEOTIDE SEQUENCE [LARGE SCALE GENOMIC DNA]</scope>
    <source>
        <strain evidence="2 3">JCM 14322</strain>
    </source>
</reference>
<feature type="transmembrane region" description="Helical" evidence="1">
    <location>
        <begin position="48"/>
        <end position="69"/>
    </location>
</feature>
<dbReference type="RefSeq" id="WP_344293282.1">
    <property type="nucleotide sequence ID" value="NZ_BAAANJ010000001.1"/>
</dbReference>
<keyword evidence="1" id="KW-0812">Transmembrane</keyword>
<keyword evidence="1" id="KW-1133">Transmembrane helix</keyword>
<evidence type="ECO:0000313" key="3">
    <source>
        <dbReference type="Proteomes" id="UP001500002"/>
    </source>
</evidence>
<keyword evidence="3" id="KW-1185">Reference proteome</keyword>
<evidence type="ECO:0000313" key="2">
    <source>
        <dbReference type="EMBL" id="GAA1800948.1"/>
    </source>
</evidence>
<protein>
    <submittedName>
        <fullName evidence="2">Uncharacterized protein</fullName>
    </submittedName>
</protein>
<keyword evidence="1" id="KW-0472">Membrane</keyword>
<comment type="caution">
    <text evidence="2">The sequence shown here is derived from an EMBL/GenBank/DDBJ whole genome shotgun (WGS) entry which is preliminary data.</text>
</comment>
<proteinExistence type="predicted"/>
<name>A0ABN2LVZ8_9MICO</name>
<dbReference type="EMBL" id="BAAANJ010000001">
    <property type="protein sequence ID" value="GAA1800948.1"/>
    <property type="molecule type" value="Genomic_DNA"/>
</dbReference>
<dbReference type="Proteomes" id="UP001500002">
    <property type="component" value="Unassembled WGS sequence"/>
</dbReference>
<gene>
    <name evidence="2" type="ORF">GCM10009749_06320</name>
</gene>
<evidence type="ECO:0000256" key="1">
    <source>
        <dbReference type="SAM" id="Phobius"/>
    </source>
</evidence>